<sequence>MRPLISTSLFSLHLLSVLLFTSFFATPSSSSVAWAAEDGSAAAPNPYLHLRHARRLIRGGITGEEELEEADNNLARSQPSEQPEEVLITLNQQPTIPAHKAALSPLQVAQSQITPAPSLHQKRQDNNNQGQINALSDDIRRLSESFRSVSQASQQVSQSSQQLSQSLQQATQRLIQTEASIAALRAQKDVAEQASRSATQQANDASRRADEASASADRAVSAAFSEASRSASEMMASVTREMAASASSAIAQASEAASRILQVQAQATGSGTTATTPASSGGEAPQAQGAPSSSGVGLTPAQVALAVVGGILGGALVTIVGVVLVLRFKRKKKEKERMRLGGKEEEEEEGRGYPAAVRGPLPPVVGDYKVADYDDESNYSNSPPPSSRYSAVGYPPDVKIKEPQPPPPAAAAVVQSTGRKPGVGVGTGGGPRPGGGFKLGDPPGPRSLKFTLFPSPSATSSGGSPNARGSRANFPSLDTWLRNGTTVSPFATVDKAGAAALGVGIATTTEGTGRKSPEWPIRRS</sequence>
<feature type="region of interest" description="Disordered" evidence="1">
    <location>
        <begin position="192"/>
        <end position="216"/>
    </location>
</feature>
<reference evidence="4" key="1">
    <citation type="journal article" date="2023" name="Mol. Phylogenet. Evol.">
        <title>Genome-scale phylogeny and comparative genomics of the fungal order Sordariales.</title>
        <authorList>
            <person name="Hensen N."/>
            <person name="Bonometti L."/>
            <person name="Westerberg I."/>
            <person name="Brannstrom I.O."/>
            <person name="Guillou S."/>
            <person name="Cros-Aarteil S."/>
            <person name="Calhoun S."/>
            <person name="Haridas S."/>
            <person name="Kuo A."/>
            <person name="Mondo S."/>
            <person name="Pangilinan J."/>
            <person name="Riley R."/>
            <person name="LaButti K."/>
            <person name="Andreopoulos B."/>
            <person name="Lipzen A."/>
            <person name="Chen C."/>
            <person name="Yan M."/>
            <person name="Daum C."/>
            <person name="Ng V."/>
            <person name="Clum A."/>
            <person name="Steindorff A."/>
            <person name="Ohm R.A."/>
            <person name="Martin F."/>
            <person name="Silar P."/>
            <person name="Natvig D.O."/>
            <person name="Lalanne C."/>
            <person name="Gautier V."/>
            <person name="Ament-Velasquez S.L."/>
            <person name="Kruys A."/>
            <person name="Hutchinson M.I."/>
            <person name="Powell A.J."/>
            <person name="Barry K."/>
            <person name="Miller A.N."/>
            <person name="Grigoriev I.V."/>
            <person name="Debuchy R."/>
            <person name="Gladieux P."/>
            <person name="Hiltunen Thoren M."/>
            <person name="Johannesson H."/>
        </authorList>
    </citation>
    <scope>NUCLEOTIDE SEQUENCE</scope>
    <source>
        <strain evidence="4">PSN293</strain>
    </source>
</reference>
<accession>A0AAN6YEB5</accession>
<evidence type="ECO:0000256" key="1">
    <source>
        <dbReference type="SAM" id="MobiDB-lite"/>
    </source>
</evidence>
<dbReference type="Proteomes" id="UP001301769">
    <property type="component" value="Unassembled WGS sequence"/>
</dbReference>
<keyword evidence="2" id="KW-1133">Transmembrane helix</keyword>
<evidence type="ECO:0000313" key="5">
    <source>
        <dbReference type="Proteomes" id="UP001301769"/>
    </source>
</evidence>
<feature type="signal peptide" evidence="3">
    <location>
        <begin position="1"/>
        <end position="30"/>
    </location>
</feature>
<keyword evidence="2" id="KW-0812">Transmembrane</keyword>
<proteinExistence type="predicted"/>
<keyword evidence="3" id="KW-0732">Signal</keyword>
<evidence type="ECO:0000256" key="2">
    <source>
        <dbReference type="SAM" id="Phobius"/>
    </source>
</evidence>
<organism evidence="4 5">
    <name type="scientific">Rhypophila decipiens</name>
    <dbReference type="NCBI Taxonomy" id="261697"/>
    <lineage>
        <taxon>Eukaryota</taxon>
        <taxon>Fungi</taxon>
        <taxon>Dikarya</taxon>
        <taxon>Ascomycota</taxon>
        <taxon>Pezizomycotina</taxon>
        <taxon>Sordariomycetes</taxon>
        <taxon>Sordariomycetidae</taxon>
        <taxon>Sordariales</taxon>
        <taxon>Naviculisporaceae</taxon>
        <taxon>Rhypophila</taxon>
    </lineage>
</organism>
<feature type="compositionally biased region" description="Low complexity" evidence="1">
    <location>
        <begin position="268"/>
        <end position="282"/>
    </location>
</feature>
<feature type="region of interest" description="Disordered" evidence="1">
    <location>
        <begin position="106"/>
        <end position="130"/>
    </location>
</feature>
<feature type="compositionally biased region" description="Low complexity" evidence="1">
    <location>
        <begin position="454"/>
        <end position="465"/>
    </location>
</feature>
<feature type="region of interest" description="Disordered" evidence="1">
    <location>
        <begin position="334"/>
        <end position="475"/>
    </location>
</feature>
<dbReference type="EMBL" id="MU858093">
    <property type="protein sequence ID" value="KAK4214497.1"/>
    <property type="molecule type" value="Genomic_DNA"/>
</dbReference>
<feature type="compositionally biased region" description="Low complexity" evidence="1">
    <location>
        <begin position="410"/>
        <end position="420"/>
    </location>
</feature>
<feature type="compositionally biased region" description="Gly residues" evidence="1">
    <location>
        <begin position="421"/>
        <end position="438"/>
    </location>
</feature>
<gene>
    <name evidence="4" type="ORF">QBC37DRAFT_150695</name>
</gene>
<keyword evidence="5" id="KW-1185">Reference proteome</keyword>
<keyword evidence="2" id="KW-0472">Membrane</keyword>
<reference evidence="4" key="2">
    <citation type="submission" date="2023-05" db="EMBL/GenBank/DDBJ databases">
        <authorList>
            <consortium name="Lawrence Berkeley National Laboratory"/>
            <person name="Steindorff A."/>
            <person name="Hensen N."/>
            <person name="Bonometti L."/>
            <person name="Westerberg I."/>
            <person name="Brannstrom I.O."/>
            <person name="Guillou S."/>
            <person name="Cros-Aarteil S."/>
            <person name="Calhoun S."/>
            <person name="Haridas S."/>
            <person name="Kuo A."/>
            <person name="Mondo S."/>
            <person name="Pangilinan J."/>
            <person name="Riley R."/>
            <person name="Labutti K."/>
            <person name="Andreopoulos B."/>
            <person name="Lipzen A."/>
            <person name="Chen C."/>
            <person name="Yanf M."/>
            <person name="Daum C."/>
            <person name="Ng V."/>
            <person name="Clum A."/>
            <person name="Ohm R."/>
            <person name="Martin F."/>
            <person name="Silar P."/>
            <person name="Natvig D."/>
            <person name="Lalanne C."/>
            <person name="Gautier V."/>
            <person name="Ament-Velasquez S.L."/>
            <person name="Kruys A."/>
            <person name="Hutchinson M.I."/>
            <person name="Powell A.J."/>
            <person name="Barry K."/>
            <person name="Miller A.N."/>
            <person name="Grigoriev I.V."/>
            <person name="Debuchy R."/>
            <person name="Gladieux P."/>
            <person name="Thoren M.H."/>
            <person name="Johannesson H."/>
        </authorList>
    </citation>
    <scope>NUCLEOTIDE SEQUENCE</scope>
    <source>
        <strain evidence="4">PSN293</strain>
    </source>
</reference>
<dbReference type="AlphaFoldDB" id="A0AAN6YEB5"/>
<evidence type="ECO:0000256" key="3">
    <source>
        <dbReference type="SAM" id="SignalP"/>
    </source>
</evidence>
<evidence type="ECO:0000313" key="4">
    <source>
        <dbReference type="EMBL" id="KAK4214497.1"/>
    </source>
</evidence>
<feature type="transmembrane region" description="Helical" evidence="2">
    <location>
        <begin position="303"/>
        <end position="328"/>
    </location>
</feature>
<feature type="chain" id="PRO_5042994782" evidence="3">
    <location>
        <begin position="31"/>
        <end position="524"/>
    </location>
</feature>
<feature type="region of interest" description="Disordered" evidence="1">
    <location>
        <begin position="268"/>
        <end position="296"/>
    </location>
</feature>
<name>A0AAN6YEB5_9PEZI</name>
<comment type="caution">
    <text evidence="4">The sequence shown here is derived from an EMBL/GenBank/DDBJ whole genome shotgun (WGS) entry which is preliminary data.</text>
</comment>
<protein>
    <submittedName>
        <fullName evidence="4">Uncharacterized protein</fullName>
    </submittedName>
</protein>